<protein>
    <submittedName>
        <fullName evidence="2">Uncharacterized protein</fullName>
    </submittedName>
</protein>
<feature type="transmembrane region" description="Helical" evidence="1">
    <location>
        <begin position="196"/>
        <end position="215"/>
    </location>
</feature>
<accession>A0ABS7SWM2</accession>
<dbReference type="RefSeq" id="WP_223417703.1">
    <property type="nucleotide sequence ID" value="NZ_JAIPME010000002.1"/>
</dbReference>
<evidence type="ECO:0000313" key="3">
    <source>
        <dbReference type="Proteomes" id="UP000734271"/>
    </source>
</evidence>
<feature type="transmembrane region" description="Helical" evidence="1">
    <location>
        <begin position="163"/>
        <end position="184"/>
    </location>
</feature>
<reference evidence="2 3" key="1">
    <citation type="submission" date="2021-08" db="EMBL/GenBank/DDBJ databases">
        <title>FDA dAtabase for Regulatory Grade micrObial Sequences (FDA-ARGOS): Supporting development and validation of Infectious Disease Dx tests.</title>
        <authorList>
            <person name="Sproer C."/>
            <person name="Gronow S."/>
            <person name="Severitt S."/>
            <person name="Schroder I."/>
            <person name="Tallon L."/>
            <person name="Sadzewicz L."/>
            <person name="Zhao X."/>
            <person name="Boylan J."/>
            <person name="Ott S."/>
            <person name="Bowen H."/>
            <person name="Vavikolanu K."/>
            <person name="Hazen T."/>
            <person name="Aluvathingal J."/>
            <person name="Nadendla S."/>
            <person name="Lowell S."/>
            <person name="Myers T."/>
            <person name="Yan Y."/>
            <person name="Sichtig H."/>
        </authorList>
    </citation>
    <scope>NUCLEOTIDE SEQUENCE [LARGE SCALE GENOMIC DNA]</scope>
    <source>
        <strain evidence="2 3">FDAARGOS_1460</strain>
    </source>
</reference>
<feature type="transmembrane region" description="Helical" evidence="1">
    <location>
        <begin position="93"/>
        <end position="115"/>
    </location>
</feature>
<comment type="caution">
    <text evidence="2">The sequence shown here is derived from an EMBL/GenBank/DDBJ whole genome shotgun (WGS) entry which is preliminary data.</text>
</comment>
<keyword evidence="1" id="KW-0472">Membrane</keyword>
<keyword evidence="3" id="KW-1185">Reference proteome</keyword>
<feature type="transmembrane region" description="Helical" evidence="1">
    <location>
        <begin position="25"/>
        <end position="43"/>
    </location>
</feature>
<dbReference type="EMBL" id="JAIPME010000002">
    <property type="protein sequence ID" value="MBZ2385912.1"/>
    <property type="molecule type" value="Genomic_DNA"/>
</dbReference>
<keyword evidence="1" id="KW-0812">Transmembrane</keyword>
<feature type="transmembrane region" description="Helical" evidence="1">
    <location>
        <begin position="55"/>
        <end position="73"/>
    </location>
</feature>
<proteinExistence type="predicted"/>
<sequence>MNKIKDFLVVSKIAFKETIKKINKSYMVFIFILINTIFENNQFNFGVVGGTIGGIVNYFIGVIISCFVVQSLVSVVKFGNTGKSSLENAVGNFFGPMIETMFWVYLLEMFVNLLMVNFPARARIVVTIIIQILLSSIYEQIYLNGRSGVNAIVESVNFVKNNILHYGLYSLIFIGIEFCLSMRFSIGQPMGIDKIIACLIIGAIHTGFMIFRGILFKHLNEHSYRQRKFMGWC</sequence>
<organism evidence="2 3">
    <name type="scientific">Anaerococcus murdochii</name>
    <dbReference type="NCBI Taxonomy" id="411577"/>
    <lineage>
        <taxon>Bacteria</taxon>
        <taxon>Bacillati</taxon>
        <taxon>Bacillota</taxon>
        <taxon>Tissierellia</taxon>
        <taxon>Tissierellales</taxon>
        <taxon>Peptoniphilaceae</taxon>
        <taxon>Anaerococcus</taxon>
    </lineage>
</organism>
<dbReference type="Proteomes" id="UP000734271">
    <property type="component" value="Unassembled WGS sequence"/>
</dbReference>
<feature type="transmembrane region" description="Helical" evidence="1">
    <location>
        <begin position="122"/>
        <end position="143"/>
    </location>
</feature>
<gene>
    <name evidence="2" type="ORF">K8P03_01145</name>
</gene>
<evidence type="ECO:0000313" key="2">
    <source>
        <dbReference type="EMBL" id="MBZ2385912.1"/>
    </source>
</evidence>
<evidence type="ECO:0000256" key="1">
    <source>
        <dbReference type="SAM" id="Phobius"/>
    </source>
</evidence>
<keyword evidence="1" id="KW-1133">Transmembrane helix</keyword>
<name>A0ABS7SWM2_9FIRM</name>